<reference evidence="3" key="1">
    <citation type="journal article" date="2020" name="mSystems">
        <title>Genome- and Community-Level Interaction Insights into Carbon Utilization and Element Cycling Functions of Hydrothermarchaeota in Hydrothermal Sediment.</title>
        <authorList>
            <person name="Zhou Z."/>
            <person name="Liu Y."/>
            <person name="Xu W."/>
            <person name="Pan J."/>
            <person name="Luo Z.H."/>
            <person name="Li M."/>
        </authorList>
    </citation>
    <scope>NUCLEOTIDE SEQUENCE [LARGE SCALE GENOMIC DNA]</scope>
    <source>
        <strain evidence="3">HyVt-535</strain>
    </source>
</reference>
<gene>
    <name evidence="3" type="ORF">ENJ98_07010</name>
</gene>
<organism evidence="3">
    <name type="scientific">Thiolapillus brandeum</name>
    <dbReference type="NCBI Taxonomy" id="1076588"/>
    <lineage>
        <taxon>Bacteria</taxon>
        <taxon>Pseudomonadati</taxon>
        <taxon>Pseudomonadota</taxon>
        <taxon>Gammaproteobacteria</taxon>
        <taxon>Chromatiales</taxon>
        <taxon>Sedimenticolaceae</taxon>
        <taxon>Thiolapillus</taxon>
    </lineage>
</organism>
<dbReference type="AlphaFoldDB" id="A0A7C5IZY4"/>
<feature type="transmembrane region" description="Helical" evidence="1">
    <location>
        <begin position="64"/>
        <end position="83"/>
    </location>
</feature>
<accession>A0A7C5IZY4</accession>
<feature type="domain" description="EamA" evidence="2">
    <location>
        <begin position="4"/>
        <end position="132"/>
    </location>
</feature>
<dbReference type="GO" id="GO:0016020">
    <property type="term" value="C:membrane"/>
    <property type="evidence" value="ECO:0007669"/>
    <property type="project" value="InterPro"/>
</dbReference>
<name>A0A7C5IZY4_9GAMM</name>
<feature type="transmembrane region" description="Helical" evidence="1">
    <location>
        <begin position="139"/>
        <end position="163"/>
    </location>
</feature>
<sequence length="213" mass="23009">MRPVLSLLFAATFWGIVWYPLRRFEEAGLGGAWLLVVSYMAAFLTLALTSWPGLAGMERHRGKLLLMALAAGWTNLGFVLAMLEGTVARVLILFYLSPLWTVLLGHFFLREPLTRVTVITLFTGLAGALLMLWEPGAERAAVGAGDLMAVTAGLAFAVTNVLTRALGALGTRQKTLVSWAGVVLLSLAVALLEQPLPELPWRVWMGAAGLGMF</sequence>
<dbReference type="Pfam" id="PF00892">
    <property type="entry name" value="EamA"/>
    <property type="match status" value="1"/>
</dbReference>
<feature type="transmembrane region" description="Helical" evidence="1">
    <location>
        <begin position="116"/>
        <end position="133"/>
    </location>
</feature>
<feature type="transmembrane region" description="Helical" evidence="1">
    <location>
        <begin position="175"/>
        <end position="192"/>
    </location>
</feature>
<keyword evidence="1" id="KW-0472">Membrane</keyword>
<dbReference type="InterPro" id="IPR037185">
    <property type="entry name" value="EmrE-like"/>
</dbReference>
<feature type="transmembrane region" description="Helical" evidence="1">
    <location>
        <begin position="33"/>
        <end position="52"/>
    </location>
</feature>
<evidence type="ECO:0000256" key="1">
    <source>
        <dbReference type="SAM" id="Phobius"/>
    </source>
</evidence>
<keyword evidence="1" id="KW-0812">Transmembrane</keyword>
<feature type="non-terminal residue" evidence="3">
    <location>
        <position position="213"/>
    </location>
</feature>
<evidence type="ECO:0000259" key="2">
    <source>
        <dbReference type="Pfam" id="PF00892"/>
    </source>
</evidence>
<proteinExistence type="predicted"/>
<dbReference type="SUPFAM" id="SSF103481">
    <property type="entry name" value="Multidrug resistance efflux transporter EmrE"/>
    <property type="match status" value="1"/>
</dbReference>
<dbReference type="Proteomes" id="UP000886100">
    <property type="component" value="Unassembled WGS sequence"/>
</dbReference>
<dbReference type="PANTHER" id="PTHR22911">
    <property type="entry name" value="ACYL-MALONYL CONDENSING ENZYME-RELATED"/>
    <property type="match status" value="1"/>
</dbReference>
<protein>
    <submittedName>
        <fullName evidence="3">DMT family transporter</fullName>
    </submittedName>
</protein>
<comment type="caution">
    <text evidence="3">The sequence shown here is derived from an EMBL/GenBank/DDBJ whole genome shotgun (WGS) entry which is preliminary data.</text>
</comment>
<dbReference type="InterPro" id="IPR000620">
    <property type="entry name" value="EamA_dom"/>
</dbReference>
<feature type="transmembrane region" description="Helical" evidence="1">
    <location>
        <begin position="89"/>
        <end position="109"/>
    </location>
</feature>
<keyword evidence="1" id="KW-1133">Transmembrane helix</keyword>
<evidence type="ECO:0000313" key="3">
    <source>
        <dbReference type="EMBL" id="HHH13971.1"/>
    </source>
</evidence>
<dbReference type="EMBL" id="DROM01000421">
    <property type="protein sequence ID" value="HHH13971.1"/>
    <property type="molecule type" value="Genomic_DNA"/>
</dbReference>